<dbReference type="EMBL" id="FOJW01000021">
    <property type="protein sequence ID" value="SFB37474.1"/>
    <property type="molecule type" value="Genomic_DNA"/>
</dbReference>
<name>A0A1I1AHJ6_9BACI</name>
<organism evidence="1 2">
    <name type="scientific">Lentibacillus halodurans</name>
    <dbReference type="NCBI Taxonomy" id="237679"/>
    <lineage>
        <taxon>Bacteria</taxon>
        <taxon>Bacillati</taxon>
        <taxon>Bacillota</taxon>
        <taxon>Bacilli</taxon>
        <taxon>Bacillales</taxon>
        <taxon>Bacillaceae</taxon>
        <taxon>Lentibacillus</taxon>
    </lineage>
</organism>
<proteinExistence type="predicted"/>
<gene>
    <name evidence="1" type="ORF">SAMN04488072_1212</name>
</gene>
<protein>
    <submittedName>
        <fullName evidence="1">Uncharacterized protein</fullName>
    </submittedName>
</protein>
<dbReference type="AlphaFoldDB" id="A0A1I1AHJ6"/>
<evidence type="ECO:0000313" key="2">
    <source>
        <dbReference type="Proteomes" id="UP000198642"/>
    </source>
</evidence>
<sequence length="98" mass="11947">MIAQEQNEIFNTVIYLLKFRRSGVIMLGFLINDQEQKEMEYLIKRELEELLMDMEDHRIDQMVKSAMKERYQTIFNLYRRIASREECMKYMPKRTGGQ</sequence>
<reference evidence="1 2" key="1">
    <citation type="submission" date="2016-10" db="EMBL/GenBank/DDBJ databases">
        <authorList>
            <person name="de Groot N.N."/>
        </authorList>
    </citation>
    <scope>NUCLEOTIDE SEQUENCE [LARGE SCALE GENOMIC DNA]</scope>
    <source>
        <strain evidence="1 2">CGMCC 1.3702</strain>
    </source>
</reference>
<dbReference type="Proteomes" id="UP000198642">
    <property type="component" value="Unassembled WGS sequence"/>
</dbReference>
<accession>A0A1I1AHJ6</accession>
<dbReference type="STRING" id="237679.SAMN04488072_1212"/>
<evidence type="ECO:0000313" key="1">
    <source>
        <dbReference type="EMBL" id="SFB37474.1"/>
    </source>
</evidence>
<keyword evidence="2" id="KW-1185">Reference proteome</keyword>